<evidence type="ECO:0000313" key="3">
    <source>
        <dbReference type="Proteomes" id="UP000694723"/>
    </source>
</evidence>
<sequence length="126" mass="14436">MNIRVHVSFSRKVLSGYMPKRGISGSCGCSIYSLLRYLHTVFHRGCTNLHSHLQCRRVPFSPHPLQHLLFVDLLMMAFVTGGRWYLIVVLIYISLIISGVEDKTFKNEKKKKRKQLLGSVESSLES</sequence>
<protein>
    <recommendedName>
        <fullName evidence="4">Transmembrane protein</fullName>
    </recommendedName>
</protein>
<keyword evidence="1" id="KW-0812">Transmembrane</keyword>
<keyword evidence="1" id="KW-0472">Membrane</keyword>
<proteinExistence type="predicted"/>
<dbReference type="Ensembl" id="ENSSSCT00060013334.1">
    <property type="protein sequence ID" value="ENSSSCP00060005087.1"/>
    <property type="gene ID" value="ENSSSCG00060010279.1"/>
</dbReference>
<name>A0A8D1T3Q7_PIG</name>
<feature type="transmembrane region" description="Helical" evidence="1">
    <location>
        <begin position="82"/>
        <end position="100"/>
    </location>
</feature>
<reference evidence="2" key="1">
    <citation type="submission" date="2025-08" db="UniProtKB">
        <authorList>
            <consortium name="Ensembl"/>
        </authorList>
    </citation>
    <scope>IDENTIFICATION</scope>
</reference>
<accession>A0A8D1T3Q7</accession>
<evidence type="ECO:0000313" key="2">
    <source>
        <dbReference type="Ensembl" id="ENSSSCP00060005087.1"/>
    </source>
</evidence>
<evidence type="ECO:0008006" key="4">
    <source>
        <dbReference type="Google" id="ProtNLM"/>
    </source>
</evidence>
<evidence type="ECO:0000256" key="1">
    <source>
        <dbReference type="SAM" id="Phobius"/>
    </source>
</evidence>
<dbReference type="Proteomes" id="UP000694723">
    <property type="component" value="Unplaced"/>
</dbReference>
<organism evidence="2 3">
    <name type="scientific">Sus scrofa</name>
    <name type="common">Pig</name>
    <dbReference type="NCBI Taxonomy" id="9823"/>
    <lineage>
        <taxon>Eukaryota</taxon>
        <taxon>Metazoa</taxon>
        <taxon>Chordata</taxon>
        <taxon>Craniata</taxon>
        <taxon>Vertebrata</taxon>
        <taxon>Euteleostomi</taxon>
        <taxon>Mammalia</taxon>
        <taxon>Eutheria</taxon>
        <taxon>Laurasiatheria</taxon>
        <taxon>Artiodactyla</taxon>
        <taxon>Suina</taxon>
        <taxon>Suidae</taxon>
        <taxon>Sus</taxon>
    </lineage>
</organism>
<keyword evidence="1" id="KW-1133">Transmembrane helix</keyword>
<dbReference type="AlphaFoldDB" id="A0A8D1T3Q7"/>